<accession>A0A976IEP3</accession>
<dbReference type="InterPro" id="IPR024156">
    <property type="entry name" value="Small_GTPase_ARF"/>
</dbReference>
<dbReference type="GO" id="GO:0005525">
    <property type="term" value="F:GTP binding"/>
    <property type="evidence" value="ECO:0007669"/>
    <property type="project" value="UniProtKB-KW"/>
</dbReference>
<evidence type="ECO:0000256" key="3">
    <source>
        <dbReference type="ARBA" id="ARBA00020256"/>
    </source>
</evidence>
<dbReference type="PANTHER" id="PTHR45909:SF1">
    <property type="entry name" value="ADP-RIBOSYLATION FACTOR-RELATED PROTEIN 1"/>
    <property type="match status" value="1"/>
</dbReference>
<keyword evidence="4 11" id="KW-0812">Transmembrane</keyword>
<dbReference type="EMBL" id="SHOA02000016">
    <property type="protein sequence ID" value="TDH68700.1"/>
    <property type="molecule type" value="Genomic_DNA"/>
</dbReference>
<evidence type="ECO:0000256" key="4">
    <source>
        <dbReference type="ARBA" id="ARBA00022692"/>
    </source>
</evidence>
<evidence type="ECO:0000256" key="8">
    <source>
        <dbReference type="ARBA" id="ARBA00023134"/>
    </source>
</evidence>
<dbReference type="GO" id="GO:0005794">
    <property type="term" value="C:Golgi apparatus"/>
    <property type="evidence" value="ECO:0007669"/>
    <property type="project" value="TreeGrafter"/>
</dbReference>
<dbReference type="InterPro" id="IPR019009">
    <property type="entry name" value="SRP_receptor_beta_su"/>
</dbReference>
<comment type="similarity">
    <text evidence="2">Belongs to the SRP receptor beta subunit family.</text>
</comment>
<dbReference type="SUPFAM" id="SSF52540">
    <property type="entry name" value="P-loop containing nucleoside triphosphate hydrolases"/>
    <property type="match status" value="1"/>
</dbReference>
<dbReference type="GO" id="GO:0005789">
    <property type="term" value="C:endoplasmic reticulum membrane"/>
    <property type="evidence" value="ECO:0007669"/>
    <property type="project" value="UniProtKB-SubCell"/>
</dbReference>
<dbReference type="OrthoDB" id="41266at2759"/>
<evidence type="ECO:0000256" key="10">
    <source>
        <dbReference type="ARBA" id="ARBA00023170"/>
    </source>
</evidence>
<name>A0A976IEP3_BRELC</name>
<sequence length="264" mass="29816">MTIPNPILTMRDWLTDQVYGAPAYMVVPFAVIAVAYVVLAVHFIMHMRGLNVSFAGKKKKTALLLGPRHAGKTSFLHFVRDGKHVETVSSMKEKTYNFSVHPKYNPDKFDAELTVIDYPGHERLRSRVTEFYPITSCIAFFVDASDVPSFRKAAEFLYDVFANKKINDQAPPIMIVCNKSEITTAASPQAVRDALEKELTQLKTTRSSLEIEGDEDEQDRLQVPVGRDAVPFQFDVDAPCDISFIKCSVKDADIEEVVRFIQQY</sequence>
<keyword evidence="6" id="KW-0256">Endoplasmic reticulum</keyword>
<dbReference type="GO" id="GO:0003924">
    <property type="term" value="F:GTPase activity"/>
    <property type="evidence" value="ECO:0007669"/>
    <property type="project" value="TreeGrafter"/>
</dbReference>
<organism evidence="12 13">
    <name type="scientific">Bremia lactucae</name>
    <name type="common">Lettuce downy mildew</name>
    <dbReference type="NCBI Taxonomy" id="4779"/>
    <lineage>
        <taxon>Eukaryota</taxon>
        <taxon>Sar</taxon>
        <taxon>Stramenopiles</taxon>
        <taxon>Oomycota</taxon>
        <taxon>Peronosporomycetes</taxon>
        <taxon>Peronosporales</taxon>
        <taxon>Peronosporaceae</taxon>
        <taxon>Bremia</taxon>
    </lineage>
</organism>
<dbReference type="GO" id="GO:0034067">
    <property type="term" value="P:protein localization to Golgi apparatus"/>
    <property type="evidence" value="ECO:0007669"/>
    <property type="project" value="TreeGrafter"/>
</dbReference>
<dbReference type="GO" id="GO:0043001">
    <property type="term" value="P:Golgi to plasma membrane protein transport"/>
    <property type="evidence" value="ECO:0007669"/>
    <property type="project" value="TreeGrafter"/>
</dbReference>
<keyword evidence="10" id="KW-0675">Receptor</keyword>
<evidence type="ECO:0000313" key="13">
    <source>
        <dbReference type="Proteomes" id="UP000294530"/>
    </source>
</evidence>
<comment type="caution">
    <text evidence="12">The sequence shown here is derived from an EMBL/GenBank/DDBJ whole genome shotgun (WGS) entry which is preliminary data.</text>
</comment>
<dbReference type="Gene3D" id="3.40.50.300">
    <property type="entry name" value="P-loop containing nucleotide triphosphate hydrolases"/>
    <property type="match status" value="1"/>
</dbReference>
<comment type="subcellular location">
    <subcellularLocation>
        <location evidence="1">Endoplasmic reticulum membrane</location>
        <topology evidence="1">Single-pass membrane protein</topology>
    </subcellularLocation>
</comment>
<evidence type="ECO:0000256" key="6">
    <source>
        <dbReference type="ARBA" id="ARBA00022824"/>
    </source>
</evidence>
<dbReference type="KEGG" id="blac:94348349"/>
<dbReference type="GO" id="GO:0006886">
    <property type="term" value="P:intracellular protein transport"/>
    <property type="evidence" value="ECO:0007669"/>
    <property type="project" value="TreeGrafter"/>
</dbReference>
<gene>
    <name evidence="12" type="ORF">CCR75_004592</name>
</gene>
<keyword evidence="8" id="KW-0342">GTP-binding</keyword>
<reference evidence="12 13" key="1">
    <citation type="journal article" date="2021" name="Genome Biol.">
        <title>AFLAP: assembly-free linkage analysis pipeline using k-mers from genome sequencing data.</title>
        <authorList>
            <person name="Fletcher K."/>
            <person name="Zhang L."/>
            <person name="Gil J."/>
            <person name="Han R."/>
            <person name="Cavanaugh K."/>
            <person name="Michelmore R."/>
        </authorList>
    </citation>
    <scope>NUCLEOTIDE SEQUENCE [LARGE SCALE GENOMIC DNA]</scope>
    <source>
        <strain evidence="12 13">SF5</strain>
    </source>
</reference>
<evidence type="ECO:0000256" key="5">
    <source>
        <dbReference type="ARBA" id="ARBA00022741"/>
    </source>
</evidence>
<keyword evidence="5" id="KW-0547">Nucleotide-binding</keyword>
<evidence type="ECO:0000256" key="11">
    <source>
        <dbReference type="SAM" id="Phobius"/>
    </source>
</evidence>
<feature type="transmembrane region" description="Helical" evidence="11">
    <location>
        <begin position="23"/>
        <end position="44"/>
    </location>
</feature>
<dbReference type="GeneID" id="94348349"/>
<dbReference type="Proteomes" id="UP000294530">
    <property type="component" value="Unassembled WGS sequence"/>
</dbReference>
<evidence type="ECO:0000313" key="12">
    <source>
        <dbReference type="EMBL" id="TDH68700.1"/>
    </source>
</evidence>
<dbReference type="CDD" id="cd04105">
    <property type="entry name" value="SR_beta"/>
    <property type="match status" value="1"/>
</dbReference>
<dbReference type="PANTHER" id="PTHR45909">
    <property type="entry name" value="ADP-RIBOSYLATION FACTOR-RELATED PROTEIN 1"/>
    <property type="match status" value="1"/>
</dbReference>
<evidence type="ECO:0000256" key="2">
    <source>
        <dbReference type="ARBA" id="ARBA00005619"/>
    </source>
</evidence>
<dbReference type="AlphaFoldDB" id="A0A976IEP3"/>
<keyword evidence="13" id="KW-1185">Reference proteome</keyword>
<protein>
    <recommendedName>
        <fullName evidence="3">Signal recognition particle receptor subunit beta</fullName>
    </recommendedName>
</protein>
<dbReference type="Pfam" id="PF09439">
    <property type="entry name" value="SRPRB"/>
    <property type="match status" value="1"/>
</dbReference>
<proteinExistence type="inferred from homology"/>
<dbReference type="InterPro" id="IPR027417">
    <property type="entry name" value="P-loop_NTPase"/>
</dbReference>
<keyword evidence="7 11" id="KW-1133">Transmembrane helix</keyword>
<keyword evidence="9 11" id="KW-0472">Membrane</keyword>
<evidence type="ECO:0000256" key="9">
    <source>
        <dbReference type="ARBA" id="ARBA00023136"/>
    </source>
</evidence>
<evidence type="ECO:0000256" key="7">
    <source>
        <dbReference type="ARBA" id="ARBA00022989"/>
    </source>
</evidence>
<dbReference type="RefSeq" id="XP_067818199.1">
    <property type="nucleotide sequence ID" value="XM_067962678.1"/>
</dbReference>
<evidence type="ECO:0000256" key="1">
    <source>
        <dbReference type="ARBA" id="ARBA00004389"/>
    </source>
</evidence>